<keyword evidence="10" id="KW-0119">Carbohydrate metabolism</keyword>
<dbReference type="FunFam" id="3.40.120.10:FF:000004">
    <property type="entry name" value="Phosphoglucomutase 5"/>
    <property type="match status" value="1"/>
</dbReference>
<keyword evidence="7 11" id="KW-0479">Metal-binding</keyword>
<dbReference type="Gene3D" id="3.30.310.50">
    <property type="entry name" value="Alpha-D-phosphohexomutase, C-terminal domain"/>
    <property type="match status" value="1"/>
</dbReference>
<dbReference type="eggNOG" id="COG0033">
    <property type="taxonomic scope" value="Bacteria"/>
</dbReference>
<feature type="region of interest" description="Disordered" evidence="13">
    <location>
        <begin position="1"/>
        <end position="20"/>
    </location>
</feature>
<feature type="compositionally biased region" description="Polar residues" evidence="13">
    <location>
        <begin position="1"/>
        <end position="17"/>
    </location>
</feature>
<dbReference type="AlphaFoldDB" id="D5CT25"/>
<evidence type="ECO:0000256" key="8">
    <source>
        <dbReference type="ARBA" id="ARBA00022842"/>
    </source>
</evidence>
<evidence type="ECO:0000256" key="1">
    <source>
        <dbReference type="ARBA" id="ARBA00000443"/>
    </source>
</evidence>
<dbReference type="Pfam" id="PF24947">
    <property type="entry name" value="PGM1_C_vert_fung"/>
    <property type="match status" value="1"/>
</dbReference>
<dbReference type="GO" id="GO:0004614">
    <property type="term" value="F:phosphoglucomutase activity"/>
    <property type="evidence" value="ECO:0007669"/>
    <property type="project" value="UniProtKB-EC"/>
</dbReference>
<evidence type="ECO:0000256" key="13">
    <source>
        <dbReference type="SAM" id="MobiDB-lite"/>
    </source>
</evidence>
<sequence length="543" mass="58827">MSIRTVATQPFSDQKPGTSGLRKKVPVFQQQNYLENFVQSIFDSIAAPKGASLVLGGDGRFYNREAIQIILKMAAANGFSEVLVGRSGILSTPAASCVIRKYKTYGGIILSASHNPGGPKEDFGIKYNSSNGGPATETVTEAIYAKSKTLSSYRILDAADVALDKPGETTLGGMKVKVIDPVSDYAELMESLFDFAAIRALLKGGFKIRFDAMHAVNGPYAKEILVTRLGAPVDSVMNAVPLEDFGGGHPDPNLTYAHDLVEIMYGAEAPDFGAASDGDGDRNMILGKRFFVTPSDSLALLAANATLVTGYRQGLAGIARSMPTSAAVDRVAKSLNIRCFETPTGWKFFGNLMDAGKVTLCGEESFGTGSSHVREKDGLWAVLFWLNIVAVRKQSVETIVREHWAKFGRNFYSRYDYEGLPTDAANSVMQHLHESFAALPGKAFGKYTVKTCDDFSYIDPVDGSLSKGQGVRILFSDGSRIIFRLSGTGTEGATLRMYLEAFEADASRHHQDAQEALKELIQIALRISELQTRTGREQPTVIT</sequence>
<dbReference type="PROSITE" id="PS00710">
    <property type="entry name" value="PGM_PMM"/>
    <property type="match status" value="1"/>
</dbReference>
<protein>
    <recommendedName>
        <fullName evidence="4">phosphoglucomutase (alpha-D-glucose-1,6-bisphosphate-dependent)</fullName>
        <ecNumber evidence="4">5.4.2.2</ecNumber>
    </recommendedName>
</protein>
<dbReference type="GO" id="GO:0005829">
    <property type="term" value="C:cytosol"/>
    <property type="evidence" value="ECO:0007669"/>
    <property type="project" value="TreeGrafter"/>
</dbReference>
<dbReference type="InterPro" id="IPR005845">
    <property type="entry name" value="A-D-PHexomutase_a/b/a-II"/>
</dbReference>
<dbReference type="InterPro" id="IPR036900">
    <property type="entry name" value="A-D-PHexomutase_C_sf"/>
</dbReference>
<reference evidence="17 18" key="1">
    <citation type="submission" date="2010-03" db="EMBL/GenBank/DDBJ databases">
        <title>Complete sequence of Sideroxydans lithotrophicus ES-1.</title>
        <authorList>
            <consortium name="US DOE Joint Genome Institute"/>
            <person name="Lucas S."/>
            <person name="Copeland A."/>
            <person name="Lapidus A."/>
            <person name="Cheng J.-F."/>
            <person name="Bruce D."/>
            <person name="Goodwin L."/>
            <person name="Pitluck S."/>
            <person name="Munk A.C."/>
            <person name="Detter J.C."/>
            <person name="Han C."/>
            <person name="Tapia R."/>
            <person name="Larimer F."/>
            <person name="Land M."/>
            <person name="Hauser L."/>
            <person name="Kyrpides N."/>
            <person name="Ivanova N."/>
            <person name="Emerson D."/>
            <person name="Woyke T."/>
        </authorList>
    </citation>
    <scope>NUCLEOTIDE SEQUENCE [LARGE SCALE GENOMIC DNA]</scope>
    <source>
        <strain evidence="17 18">ES-1</strain>
    </source>
</reference>
<keyword evidence="8 11" id="KW-0460">Magnesium</keyword>
<accession>D5CT25</accession>
<evidence type="ECO:0000256" key="11">
    <source>
        <dbReference type="RuleBase" id="RU004326"/>
    </source>
</evidence>
<dbReference type="NCBIfam" id="NF005737">
    <property type="entry name" value="PRK07564.1-1"/>
    <property type="match status" value="1"/>
</dbReference>
<dbReference type="PANTHER" id="PTHR22573">
    <property type="entry name" value="PHOSPHOHEXOMUTASE FAMILY MEMBER"/>
    <property type="match status" value="1"/>
</dbReference>
<dbReference type="Gene3D" id="3.40.120.10">
    <property type="entry name" value="Alpha-D-Glucose-1,6-Bisphosphate, subunit A, domain 3"/>
    <property type="match status" value="3"/>
</dbReference>
<dbReference type="OrthoDB" id="9806956at2"/>
<name>D5CT25_SIDLE</name>
<feature type="domain" description="Alpha-D-phosphohexomutase alpha/beta/alpha" evidence="14">
    <location>
        <begin position="14"/>
        <end position="152"/>
    </location>
</feature>
<evidence type="ECO:0000256" key="3">
    <source>
        <dbReference type="ARBA" id="ARBA00010231"/>
    </source>
</evidence>
<evidence type="ECO:0000256" key="9">
    <source>
        <dbReference type="ARBA" id="ARBA00023235"/>
    </source>
</evidence>
<gene>
    <name evidence="17" type="ordered locus">Slit_1882</name>
</gene>
<keyword evidence="6" id="KW-0597">Phosphoprotein</keyword>
<feature type="domain" description="Alpha-D-phosphohexomutase alpha/beta/alpha" evidence="15">
    <location>
        <begin position="184"/>
        <end position="286"/>
    </location>
</feature>
<dbReference type="Pfam" id="PF02879">
    <property type="entry name" value="PGM_PMM_II"/>
    <property type="match status" value="1"/>
</dbReference>
<dbReference type="FunFam" id="3.40.120.10:FF:000005">
    <property type="entry name" value="Phosphoglucomutase 5"/>
    <property type="match status" value="1"/>
</dbReference>
<dbReference type="InterPro" id="IPR005846">
    <property type="entry name" value="A-D-PHexomutase_a/b/a-III"/>
</dbReference>
<comment type="catalytic activity">
    <reaction evidence="1">
        <text>alpha-D-glucose 1-phosphate = alpha-D-glucose 6-phosphate</text>
        <dbReference type="Rhea" id="RHEA:23536"/>
        <dbReference type="ChEBI" id="CHEBI:58225"/>
        <dbReference type="ChEBI" id="CHEBI:58601"/>
        <dbReference type="EC" id="5.4.2.2"/>
    </reaction>
</comment>
<proteinExistence type="inferred from homology"/>
<dbReference type="FunFam" id="3.30.310.50:FF:000002">
    <property type="entry name" value="Phosphoglucomutase 5"/>
    <property type="match status" value="1"/>
</dbReference>
<dbReference type="PRINTS" id="PR00509">
    <property type="entry name" value="PGMPMM"/>
</dbReference>
<dbReference type="InterPro" id="IPR005841">
    <property type="entry name" value="Alpha-D-phosphohexomutase_SF"/>
</dbReference>
<dbReference type="EMBL" id="CP001965">
    <property type="protein sequence ID" value="ADE12111.1"/>
    <property type="molecule type" value="Genomic_DNA"/>
</dbReference>
<dbReference type="SUPFAM" id="SSF55957">
    <property type="entry name" value="Phosphoglucomutase, C-terminal domain"/>
    <property type="match status" value="1"/>
</dbReference>
<dbReference type="Pfam" id="PF02880">
    <property type="entry name" value="PGM_PMM_III"/>
    <property type="match status" value="1"/>
</dbReference>
<organism evidence="17 18">
    <name type="scientific">Sideroxydans lithotrophicus (strain ES-1)</name>
    <dbReference type="NCBI Taxonomy" id="580332"/>
    <lineage>
        <taxon>Bacteria</taxon>
        <taxon>Pseudomonadati</taxon>
        <taxon>Pseudomonadota</taxon>
        <taxon>Betaproteobacteria</taxon>
        <taxon>Nitrosomonadales</taxon>
        <taxon>Gallionellaceae</taxon>
        <taxon>Sideroxydans</taxon>
    </lineage>
</organism>
<keyword evidence="18" id="KW-1185">Reference proteome</keyword>
<evidence type="ECO:0000313" key="18">
    <source>
        <dbReference type="Proteomes" id="UP000001625"/>
    </source>
</evidence>
<dbReference type="Pfam" id="PF02878">
    <property type="entry name" value="PGM_PMM_I"/>
    <property type="match status" value="1"/>
</dbReference>
<evidence type="ECO:0000256" key="5">
    <source>
        <dbReference type="ARBA" id="ARBA00022526"/>
    </source>
</evidence>
<evidence type="ECO:0000256" key="7">
    <source>
        <dbReference type="ARBA" id="ARBA00022723"/>
    </source>
</evidence>
<dbReference type="STRING" id="580332.Slit_1882"/>
<comment type="cofactor">
    <cofactor evidence="2">
        <name>Mg(2+)</name>
        <dbReference type="ChEBI" id="CHEBI:18420"/>
    </cofactor>
</comment>
<feature type="domain" description="Alpha-D-phosphohexomutase alpha/beta/alpha" evidence="16">
    <location>
        <begin position="295"/>
        <end position="407"/>
    </location>
</feature>
<dbReference type="HOGENOM" id="CLU_009330_0_1_4"/>
<keyword evidence="5" id="KW-0313">Glucose metabolism</keyword>
<evidence type="ECO:0000256" key="4">
    <source>
        <dbReference type="ARBA" id="ARBA00012728"/>
    </source>
</evidence>
<dbReference type="InterPro" id="IPR016055">
    <property type="entry name" value="A-D-PHexomutase_a/b/a-I/II/III"/>
</dbReference>
<keyword evidence="9" id="KW-0413">Isomerase</keyword>
<dbReference type="InterPro" id="IPR005844">
    <property type="entry name" value="A-D-PHexomutase_a/b/a-I"/>
</dbReference>
<dbReference type="CDD" id="cd03085">
    <property type="entry name" value="PGM1"/>
    <property type="match status" value="1"/>
</dbReference>
<dbReference type="GO" id="GO:0006006">
    <property type="term" value="P:glucose metabolic process"/>
    <property type="evidence" value="ECO:0007669"/>
    <property type="project" value="UniProtKB-KW"/>
</dbReference>
<dbReference type="FunFam" id="3.40.120.10:FF:000006">
    <property type="entry name" value="Phosphoglucomutase PgmA"/>
    <property type="match status" value="1"/>
</dbReference>
<dbReference type="EC" id="5.4.2.2" evidence="4"/>
<dbReference type="SUPFAM" id="SSF53738">
    <property type="entry name" value="Phosphoglucomutase, first 3 domains"/>
    <property type="match status" value="3"/>
</dbReference>
<dbReference type="RefSeq" id="WP_013030009.1">
    <property type="nucleotide sequence ID" value="NC_013959.1"/>
</dbReference>
<evidence type="ECO:0000256" key="2">
    <source>
        <dbReference type="ARBA" id="ARBA00001946"/>
    </source>
</evidence>
<dbReference type="InterPro" id="IPR045244">
    <property type="entry name" value="PGM"/>
</dbReference>
<dbReference type="InterPro" id="IPR016066">
    <property type="entry name" value="A-D-PHexomutase_CS"/>
</dbReference>
<dbReference type="KEGG" id="slt:Slit_1882"/>
<evidence type="ECO:0000259" key="16">
    <source>
        <dbReference type="Pfam" id="PF02880"/>
    </source>
</evidence>
<dbReference type="Proteomes" id="UP000001625">
    <property type="component" value="Chromosome"/>
</dbReference>
<dbReference type="GO" id="GO:0000287">
    <property type="term" value="F:magnesium ion binding"/>
    <property type="evidence" value="ECO:0007669"/>
    <property type="project" value="InterPro"/>
</dbReference>
<evidence type="ECO:0000256" key="6">
    <source>
        <dbReference type="ARBA" id="ARBA00022553"/>
    </source>
</evidence>
<evidence type="ECO:0000256" key="12">
    <source>
        <dbReference type="SAM" id="Coils"/>
    </source>
</evidence>
<keyword evidence="12" id="KW-0175">Coiled coil</keyword>
<dbReference type="PANTHER" id="PTHR22573:SF2">
    <property type="entry name" value="PHOSPHOGLUCOMUTASE"/>
    <property type="match status" value="1"/>
</dbReference>
<evidence type="ECO:0000259" key="15">
    <source>
        <dbReference type="Pfam" id="PF02879"/>
    </source>
</evidence>
<evidence type="ECO:0000259" key="14">
    <source>
        <dbReference type="Pfam" id="PF02878"/>
    </source>
</evidence>
<evidence type="ECO:0000256" key="10">
    <source>
        <dbReference type="ARBA" id="ARBA00023277"/>
    </source>
</evidence>
<comment type="similarity">
    <text evidence="3 11">Belongs to the phosphohexose mutase family.</text>
</comment>
<evidence type="ECO:0000313" key="17">
    <source>
        <dbReference type="EMBL" id="ADE12111.1"/>
    </source>
</evidence>
<feature type="coiled-coil region" evidence="12">
    <location>
        <begin position="499"/>
        <end position="533"/>
    </location>
</feature>